<keyword evidence="3" id="KW-0804">Transcription</keyword>
<evidence type="ECO:0000256" key="2">
    <source>
        <dbReference type="ARBA" id="ARBA00023125"/>
    </source>
</evidence>
<name>A0AAP4BT38_9CORY</name>
<dbReference type="InterPro" id="IPR009057">
    <property type="entry name" value="Homeodomain-like_sf"/>
</dbReference>
<organism evidence="7 8">
    <name type="scientific">Corynebacterium propinquum</name>
    <dbReference type="NCBI Taxonomy" id="43769"/>
    <lineage>
        <taxon>Bacteria</taxon>
        <taxon>Bacillati</taxon>
        <taxon>Actinomycetota</taxon>
        <taxon>Actinomycetes</taxon>
        <taxon>Mycobacteriales</taxon>
        <taxon>Corynebacteriaceae</taxon>
        <taxon>Corynebacterium</taxon>
    </lineage>
</organism>
<feature type="region of interest" description="Disordered" evidence="5">
    <location>
        <begin position="1"/>
        <end position="28"/>
    </location>
</feature>
<dbReference type="InterPro" id="IPR001647">
    <property type="entry name" value="HTH_TetR"/>
</dbReference>
<keyword evidence="2 4" id="KW-0238">DNA-binding</keyword>
<dbReference type="InterPro" id="IPR041490">
    <property type="entry name" value="KstR2_TetR_C"/>
</dbReference>
<dbReference type="PROSITE" id="PS50977">
    <property type="entry name" value="HTH_TETR_2"/>
    <property type="match status" value="1"/>
</dbReference>
<reference evidence="7" key="1">
    <citation type="submission" date="2023-05" db="EMBL/GenBank/DDBJ databases">
        <title>Metabolic capabilities are highly conserved among human nasal-associated Corynebacterium species in pangenomic analyses.</title>
        <authorList>
            <person name="Tran T.H."/>
            <person name="Roberts A.Q."/>
            <person name="Escapa I.F."/>
            <person name="Gao W."/>
            <person name="Conlan S."/>
            <person name="Kong H."/>
            <person name="Segre J.A."/>
            <person name="Kelly M.S."/>
            <person name="Lemon K.P."/>
        </authorList>
    </citation>
    <scope>NUCLEOTIDE SEQUENCE</scope>
    <source>
        <strain evidence="7">KPL2654</strain>
    </source>
</reference>
<dbReference type="EMBL" id="JASNVP010000001">
    <property type="protein sequence ID" value="MDK4324946.1"/>
    <property type="molecule type" value="Genomic_DNA"/>
</dbReference>
<feature type="DNA-binding region" description="H-T-H motif" evidence="4">
    <location>
        <begin position="46"/>
        <end position="65"/>
    </location>
</feature>
<dbReference type="PANTHER" id="PTHR30055:SF234">
    <property type="entry name" value="HTH-TYPE TRANSCRIPTIONAL REGULATOR BETI"/>
    <property type="match status" value="1"/>
</dbReference>
<gene>
    <name evidence="7" type="ORF">QPX54_00195</name>
</gene>
<dbReference type="RefSeq" id="WP_201809631.1">
    <property type="nucleotide sequence ID" value="NZ_CP068160.1"/>
</dbReference>
<sequence length="214" mass="23252">MTDHSTAATPSSRNSQPTRGRPGNSKDDILKAGVREFNQHGYEATSMGKLAKALGLTKSAIYHHVNSKEEILEYAIDVALNGLDGAFQAGTESADPVENLRQIIRHSTEVLCANPEEVTLLLRLRGNSPVENQALQRRRNYTQTLVTMLREAQDNGDVAPSLEPATVGRLIFGMINSITEWYAPNGSLSANELAKTIESVVFSGISANNPHPQT</sequence>
<dbReference type="SUPFAM" id="SSF48498">
    <property type="entry name" value="Tetracyclin repressor-like, C-terminal domain"/>
    <property type="match status" value="1"/>
</dbReference>
<dbReference type="Pfam" id="PF17932">
    <property type="entry name" value="TetR_C_24"/>
    <property type="match status" value="1"/>
</dbReference>
<dbReference type="AlphaFoldDB" id="A0AAP4BT38"/>
<keyword evidence="1" id="KW-0805">Transcription regulation</keyword>
<evidence type="ECO:0000256" key="1">
    <source>
        <dbReference type="ARBA" id="ARBA00023015"/>
    </source>
</evidence>
<dbReference type="Gene3D" id="1.10.357.10">
    <property type="entry name" value="Tetracycline Repressor, domain 2"/>
    <property type="match status" value="1"/>
</dbReference>
<evidence type="ECO:0000259" key="6">
    <source>
        <dbReference type="PROSITE" id="PS50977"/>
    </source>
</evidence>
<evidence type="ECO:0000313" key="7">
    <source>
        <dbReference type="EMBL" id="MDK4324946.1"/>
    </source>
</evidence>
<dbReference type="PANTHER" id="PTHR30055">
    <property type="entry name" value="HTH-TYPE TRANSCRIPTIONAL REGULATOR RUTR"/>
    <property type="match status" value="1"/>
</dbReference>
<feature type="domain" description="HTH tetR-type" evidence="6">
    <location>
        <begin position="23"/>
        <end position="83"/>
    </location>
</feature>
<proteinExistence type="predicted"/>
<feature type="compositionally biased region" description="Polar residues" evidence="5">
    <location>
        <begin position="1"/>
        <end position="18"/>
    </location>
</feature>
<dbReference type="InterPro" id="IPR050109">
    <property type="entry name" value="HTH-type_TetR-like_transc_reg"/>
</dbReference>
<evidence type="ECO:0000256" key="5">
    <source>
        <dbReference type="SAM" id="MobiDB-lite"/>
    </source>
</evidence>
<dbReference type="SUPFAM" id="SSF46689">
    <property type="entry name" value="Homeodomain-like"/>
    <property type="match status" value="1"/>
</dbReference>
<dbReference type="Pfam" id="PF00440">
    <property type="entry name" value="TetR_N"/>
    <property type="match status" value="1"/>
</dbReference>
<evidence type="ECO:0000256" key="4">
    <source>
        <dbReference type="PROSITE-ProRule" id="PRU00335"/>
    </source>
</evidence>
<dbReference type="Proteomes" id="UP001226160">
    <property type="component" value="Unassembled WGS sequence"/>
</dbReference>
<dbReference type="GO" id="GO:0000976">
    <property type="term" value="F:transcription cis-regulatory region binding"/>
    <property type="evidence" value="ECO:0007669"/>
    <property type="project" value="TreeGrafter"/>
</dbReference>
<protein>
    <submittedName>
        <fullName evidence="7">TetR/AcrR family transcriptional regulator</fullName>
    </submittedName>
</protein>
<comment type="caution">
    <text evidence="7">The sequence shown here is derived from an EMBL/GenBank/DDBJ whole genome shotgun (WGS) entry which is preliminary data.</text>
</comment>
<accession>A0AAP4BT38</accession>
<dbReference type="GO" id="GO:0003700">
    <property type="term" value="F:DNA-binding transcription factor activity"/>
    <property type="evidence" value="ECO:0007669"/>
    <property type="project" value="TreeGrafter"/>
</dbReference>
<evidence type="ECO:0000256" key="3">
    <source>
        <dbReference type="ARBA" id="ARBA00023163"/>
    </source>
</evidence>
<dbReference type="InterPro" id="IPR036271">
    <property type="entry name" value="Tet_transcr_reg_TetR-rel_C_sf"/>
</dbReference>
<dbReference type="Gene3D" id="1.10.10.60">
    <property type="entry name" value="Homeodomain-like"/>
    <property type="match status" value="1"/>
</dbReference>
<evidence type="ECO:0000313" key="8">
    <source>
        <dbReference type="Proteomes" id="UP001226160"/>
    </source>
</evidence>
<dbReference type="PRINTS" id="PR00455">
    <property type="entry name" value="HTHTETR"/>
</dbReference>